<sequence length="191" mass="20251">MRDKQVIQEVELDKDRMTLGRKVHNDIVIAHAAVSGEHAVLTLMMDGVCLEDQGSTNGTYLNGQRISRCMLEDHDVVTVGKCQFEFHAGPRAHKSVTPAGAGATIATISVRTGPNAGKVLSLDKPVSTLGRPGVQVAAITRQGDAYFFSHVDGQRAPLVNGRPVGKTAQRLADGDAIELAGVNMVFAHTAG</sequence>
<dbReference type="SMART" id="SM00240">
    <property type="entry name" value="FHA"/>
    <property type="match status" value="1"/>
</dbReference>
<dbReference type="EMBL" id="RXLQ01000013">
    <property type="protein sequence ID" value="RSZ56832.1"/>
    <property type="molecule type" value="Genomic_DNA"/>
</dbReference>
<feature type="domain" description="FHA" evidence="1">
    <location>
        <begin position="17"/>
        <end position="66"/>
    </location>
</feature>
<dbReference type="PANTHER" id="PTHR23308">
    <property type="entry name" value="NUCLEAR INHIBITOR OF PROTEIN PHOSPHATASE-1"/>
    <property type="match status" value="1"/>
</dbReference>
<reference evidence="2 3" key="1">
    <citation type="submission" date="2018-12" db="EMBL/GenBank/DDBJ databases">
        <authorList>
            <person name="Yang E."/>
        </authorList>
    </citation>
    <scope>NUCLEOTIDE SEQUENCE [LARGE SCALE GENOMIC DNA]</scope>
    <source>
        <strain evidence="2 3">SOD</strain>
    </source>
</reference>
<dbReference type="AlphaFoldDB" id="A0A430HH53"/>
<dbReference type="PROSITE" id="PS50006">
    <property type="entry name" value="FHA_DOMAIN"/>
    <property type="match status" value="1"/>
</dbReference>
<protein>
    <submittedName>
        <fullName evidence="2">FHA domain-containing protein</fullName>
    </submittedName>
</protein>
<comment type="caution">
    <text evidence="2">The sequence shown here is derived from an EMBL/GenBank/DDBJ whole genome shotgun (WGS) entry which is preliminary data.</text>
</comment>
<dbReference type="Gene3D" id="2.60.200.20">
    <property type="match status" value="2"/>
</dbReference>
<dbReference type="InterPro" id="IPR050923">
    <property type="entry name" value="Cell_Proc_Reg/RNA_Proc"/>
</dbReference>
<dbReference type="RefSeq" id="WP_126076374.1">
    <property type="nucleotide sequence ID" value="NZ_CP051166.1"/>
</dbReference>
<evidence type="ECO:0000313" key="2">
    <source>
        <dbReference type="EMBL" id="RSZ56832.1"/>
    </source>
</evidence>
<dbReference type="CDD" id="cd00060">
    <property type="entry name" value="FHA"/>
    <property type="match status" value="1"/>
</dbReference>
<keyword evidence="3" id="KW-1185">Reference proteome</keyword>
<gene>
    <name evidence="2" type="ORF">EJB06_23125</name>
</gene>
<evidence type="ECO:0000259" key="1">
    <source>
        <dbReference type="PROSITE" id="PS50006"/>
    </source>
</evidence>
<dbReference type="SUPFAM" id="SSF49879">
    <property type="entry name" value="SMAD/FHA domain"/>
    <property type="match status" value="2"/>
</dbReference>
<dbReference type="Proteomes" id="UP000278085">
    <property type="component" value="Unassembled WGS sequence"/>
</dbReference>
<organism evidence="2 3">
    <name type="scientific">Massilia atriviolacea</name>
    <dbReference type="NCBI Taxonomy" id="2495579"/>
    <lineage>
        <taxon>Bacteria</taxon>
        <taxon>Pseudomonadati</taxon>
        <taxon>Pseudomonadota</taxon>
        <taxon>Betaproteobacteria</taxon>
        <taxon>Burkholderiales</taxon>
        <taxon>Oxalobacteraceae</taxon>
        <taxon>Telluria group</taxon>
        <taxon>Massilia</taxon>
    </lineage>
</organism>
<dbReference type="InterPro" id="IPR000253">
    <property type="entry name" value="FHA_dom"/>
</dbReference>
<dbReference type="InterPro" id="IPR008984">
    <property type="entry name" value="SMAD_FHA_dom_sf"/>
</dbReference>
<name>A0A430HH53_9BURK</name>
<dbReference type="Pfam" id="PF00498">
    <property type="entry name" value="FHA"/>
    <property type="match status" value="1"/>
</dbReference>
<evidence type="ECO:0000313" key="3">
    <source>
        <dbReference type="Proteomes" id="UP000278085"/>
    </source>
</evidence>
<dbReference type="OrthoDB" id="151099at2"/>
<accession>A0A430HH53</accession>
<proteinExistence type="predicted"/>